<dbReference type="EMBL" id="VSRR010018177">
    <property type="protein sequence ID" value="MPC61062.1"/>
    <property type="molecule type" value="Genomic_DNA"/>
</dbReference>
<protein>
    <submittedName>
        <fullName evidence="2">Uncharacterized protein</fullName>
    </submittedName>
</protein>
<keyword evidence="3" id="KW-1185">Reference proteome</keyword>
<comment type="caution">
    <text evidence="2">The sequence shown here is derived from an EMBL/GenBank/DDBJ whole genome shotgun (WGS) entry which is preliminary data.</text>
</comment>
<reference evidence="2 3" key="1">
    <citation type="submission" date="2019-05" db="EMBL/GenBank/DDBJ databases">
        <title>Another draft genome of Portunus trituberculatus and its Hox gene families provides insights of decapod evolution.</title>
        <authorList>
            <person name="Jeong J.-H."/>
            <person name="Song I."/>
            <person name="Kim S."/>
            <person name="Choi T."/>
            <person name="Kim D."/>
            <person name="Ryu S."/>
            <person name="Kim W."/>
        </authorList>
    </citation>
    <scope>NUCLEOTIDE SEQUENCE [LARGE SCALE GENOMIC DNA]</scope>
    <source>
        <tissue evidence="2">Muscle</tissue>
    </source>
</reference>
<gene>
    <name evidence="2" type="ORF">E2C01_055125</name>
</gene>
<name>A0A5B7GQD0_PORTR</name>
<evidence type="ECO:0000313" key="3">
    <source>
        <dbReference type="Proteomes" id="UP000324222"/>
    </source>
</evidence>
<feature type="region of interest" description="Disordered" evidence="1">
    <location>
        <begin position="28"/>
        <end position="72"/>
    </location>
</feature>
<accession>A0A5B7GQD0</accession>
<evidence type="ECO:0000256" key="1">
    <source>
        <dbReference type="SAM" id="MobiDB-lite"/>
    </source>
</evidence>
<dbReference type="AlphaFoldDB" id="A0A5B7GQD0"/>
<organism evidence="2 3">
    <name type="scientific">Portunus trituberculatus</name>
    <name type="common">Swimming crab</name>
    <name type="synonym">Neptunus trituberculatus</name>
    <dbReference type="NCBI Taxonomy" id="210409"/>
    <lineage>
        <taxon>Eukaryota</taxon>
        <taxon>Metazoa</taxon>
        <taxon>Ecdysozoa</taxon>
        <taxon>Arthropoda</taxon>
        <taxon>Crustacea</taxon>
        <taxon>Multicrustacea</taxon>
        <taxon>Malacostraca</taxon>
        <taxon>Eumalacostraca</taxon>
        <taxon>Eucarida</taxon>
        <taxon>Decapoda</taxon>
        <taxon>Pleocyemata</taxon>
        <taxon>Brachyura</taxon>
        <taxon>Eubrachyura</taxon>
        <taxon>Portunoidea</taxon>
        <taxon>Portunidae</taxon>
        <taxon>Portuninae</taxon>
        <taxon>Portunus</taxon>
    </lineage>
</organism>
<dbReference type="Proteomes" id="UP000324222">
    <property type="component" value="Unassembled WGS sequence"/>
</dbReference>
<evidence type="ECO:0000313" key="2">
    <source>
        <dbReference type="EMBL" id="MPC61062.1"/>
    </source>
</evidence>
<proteinExistence type="predicted"/>
<sequence>MRWIHGIAKISRLYINFGLTPVRHSSTATSYDVTASHPMQHGPSHASPAGHALPHGPSHSPPPPPSRQPSHEYYTYDLEMNSLLINNLKIQLYLTHLLDIDQ</sequence>